<feature type="region of interest" description="Disordered" evidence="1">
    <location>
        <begin position="177"/>
        <end position="209"/>
    </location>
</feature>
<dbReference type="EMBL" id="LGTL01000013">
    <property type="protein sequence ID" value="KPA78511.1"/>
    <property type="molecule type" value="Genomic_DNA"/>
</dbReference>
<protein>
    <submittedName>
        <fullName evidence="2">Uncharacterized protein</fullName>
    </submittedName>
</protein>
<feature type="region of interest" description="Disordered" evidence="1">
    <location>
        <begin position="1047"/>
        <end position="1078"/>
    </location>
</feature>
<sequence>MHREGRDQSAAGSTRSSPVLSAEAHGIRLNACGGSLPGITPTYHLESVEASNTAVPAVSEETAARTNTSLNRPSDAFLYPNNFAGAMTSTAAEAAASAAEALRRRHQQDNTCCTPAPMALENNASPLLRSPRCYAPLAAAKEGENDRLSRTLSAAEPLLPPSIVAVTVPARPRFVHTPPPKWLAQTLPASTSRPHAEQKTVKPHSFTAGKPLAATTGMMGREGSLTAGRDPFLLEGAPALREQQQRWATPTANPHHLQHLQPVSLASAFEDEEGEEEEEEVTEACQLPRVLSTLSTTSTADSVTPMVSAPATPHRLREPGHRSMSREQRPLRTHPTEDESIVLVEPHDSVDGPCRTRRRVDRHRKADQSMRASEDDGPLGIGQGSADSLSGSSTGSSNSSMSSSSAVMEEFLLHLVSATHNPAATPSEQNQPQPQQPRAQPSSTLSVVRRAPAPAGETRLFLQEEKGELEHSAIPHPAPVVATSPGAASAVATGDERSGPPPSAASSIACTRRTTMTENREEGLRTDSVALTSCKTNSPMKVTEATPERIVKMSAADRGGSEGALQEEKPSTREATVTGTNSSTASRSRENVNGATTSLPSQQSESDTAADSGDQQLSTDMTSSTELGVDSLFYKIMEAKQRERRRKEKFTSRMSFLANQTASAAAAIAAAAAATRALPQRSLTTTTATLPRAPAVNLFHAGAPCTAGAAPSSSSLFSLSLSSPRPRPNASTTALAVAAPQRASPPPAEPFGVLSIQCPTPTSWEASPASLRSSPFLLCTGQAPVGRSAVEAPLSPCEAAAEKWLVSPRVVQNVSFSRSTGFGTSGRGLFQQTALPGSSVRRGADCNDVNALWLTSHAASATAAAAAPVAQDKQEKFSALRLFPSPLDPPLQRVSGVDNNEALFQAMRAERAKGTKPPPPSTVTPPFCDFLSSSPDSPDSSRSILESTSQSDTFCQLRTRSHAHAEQHQDRATGAQWVSTMIEVEELPSGVQRIAPMLDGVTAAMTYAGKDKASTSHTSALAEEKEHLHGLAPVWSLSVSADPSRRAVATSHSPLDAEEDCPHDSAAVSRSSSRETMGGVVPIDVSPLLAPLLSPPLLSIPPVTCPANAGLAPFEGARGATIGKNDADGGMCGRNAAATASRASPADAAVSPRRWFDPAAKALGGDSPLGLDDTAGDGGEEGEEEEGDDTTERQGGLACATTAAASFLADRAPPTRNVGVLKLGKARFAPTSSFPAPYTPEVAAAAAASPSLIDAFRGRVIDARASAPVRAVSTSAAIATPPPFASAAFSLPPAVVAPAVSRTTTNTTNAAAAAVAPLSATSALLSSAAARKVDVRSASPAISSSSSFSSSSSSTSPTASYGANPLEVYLDEAPFDVAALANSSRSKTPLATTANPATPMITGGAPTRATVDITEARSFDESGNGGGARYHCRTAVVRTTPTASGSDPLGDDDGVWVGSAVRNTPHKIVSADYAPAPHDEDEDEDEDDVATKSVGLGRTLTVRRSTDDVAQSSSHLNRMGNGSCGVSGDLVEGHRDITEALLGDGRLADVGVDLLVASKSKAPFAAGHEGQWRVHDSSFSTASAALSQLPGVASVSAALGSRGDARQATTVMLTERASPARDVARTSKAVAFAKTSTAVVVAQPSTSSSLHIAPALAPEGKDAQQCTTLNRTAALPPADGSGRGRNSTKQFALDPSLHLVPAAPSSRVVGAPTENPACHVTPPAERPRFGGPLTGTGSVRSRARFSNASRAPRDGAATAKGWPLPLPAPPPPAAPQRCSPRLTCKPPLHEVRSADDTDDRHSM</sequence>
<feature type="region of interest" description="Disordered" evidence="1">
    <location>
        <begin position="911"/>
        <end position="951"/>
    </location>
</feature>
<name>A0A0N0DU70_LEPPY</name>
<feature type="compositionally biased region" description="Acidic residues" evidence="1">
    <location>
        <begin position="1479"/>
        <end position="1488"/>
    </location>
</feature>
<feature type="compositionally biased region" description="Low complexity" evidence="1">
    <location>
        <begin position="932"/>
        <end position="943"/>
    </location>
</feature>
<reference evidence="2 3" key="1">
    <citation type="submission" date="2015-07" db="EMBL/GenBank/DDBJ databases">
        <title>High-quality genome of monoxenous trypanosomatid Leptomonas pyrrhocoris.</title>
        <authorList>
            <person name="Flegontov P."/>
            <person name="Butenko A."/>
            <person name="Firsov S."/>
            <person name="Vlcek C."/>
            <person name="Logacheva M.D."/>
            <person name="Field M."/>
            <person name="Filatov D."/>
            <person name="Flegontova O."/>
            <person name="Gerasimov E."/>
            <person name="Jackson A.P."/>
            <person name="Kelly S."/>
            <person name="Opperdoes F."/>
            <person name="O'Reilly A."/>
            <person name="Votypka J."/>
            <person name="Yurchenko V."/>
            <person name="Lukes J."/>
        </authorList>
    </citation>
    <scope>NUCLEOTIDE SEQUENCE [LARGE SCALE GENOMIC DNA]</scope>
    <source>
        <strain evidence="2">H10</strain>
    </source>
</reference>
<feature type="compositionally biased region" description="Low complexity" evidence="1">
    <location>
        <begin position="384"/>
        <end position="405"/>
    </location>
</feature>
<keyword evidence="3" id="KW-1185">Reference proteome</keyword>
<dbReference type="OrthoDB" id="10693112at2759"/>
<feature type="compositionally biased region" description="Polar residues" evidence="1">
    <location>
        <begin position="573"/>
        <end position="624"/>
    </location>
</feature>
<feature type="region of interest" description="Disordered" evidence="1">
    <location>
        <begin position="422"/>
        <end position="455"/>
    </location>
</feature>
<feature type="region of interest" description="Disordered" evidence="1">
    <location>
        <begin position="476"/>
        <end position="524"/>
    </location>
</feature>
<evidence type="ECO:0000313" key="2">
    <source>
        <dbReference type="EMBL" id="KPA78511.1"/>
    </source>
</evidence>
<feature type="region of interest" description="Disordered" evidence="1">
    <location>
        <begin position="1159"/>
        <end position="1195"/>
    </location>
</feature>
<feature type="compositionally biased region" description="Acidic residues" evidence="1">
    <location>
        <begin position="1174"/>
        <end position="1189"/>
    </location>
</feature>
<feature type="compositionally biased region" description="Polar residues" evidence="1">
    <location>
        <begin position="10"/>
        <end position="19"/>
    </location>
</feature>
<evidence type="ECO:0000313" key="3">
    <source>
        <dbReference type="Proteomes" id="UP000037923"/>
    </source>
</evidence>
<feature type="region of interest" description="Disordered" evidence="1">
    <location>
        <begin position="1472"/>
        <end position="1492"/>
    </location>
</feature>
<feature type="compositionally biased region" description="Basic and acidic residues" evidence="1">
    <location>
        <begin position="364"/>
        <end position="374"/>
    </location>
</feature>
<dbReference type="Proteomes" id="UP000037923">
    <property type="component" value="Unassembled WGS sequence"/>
</dbReference>
<feature type="region of interest" description="Disordered" evidence="1">
    <location>
        <begin position="1706"/>
        <end position="1803"/>
    </location>
</feature>
<gene>
    <name evidence="2" type="ORF">ABB37_06122</name>
</gene>
<dbReference type="VEuPathDB" id="TriTrypDB:LpyrH10_13_0670"/>
<feature type="region of interest" description="Disordered" evidence="1">
    <location>
        <begin position="538"/>
        <end position="624"/>
    </location>
</feature>
<evidence type="ECO:0000256" key="1">
    <source>
        <dbReference type="SAM" id="MobiDB-lite"/>
    </source>
</evidence>
<dbReference type="OMA" id="IACTRRT"/>
<feature type="compositionally biased region" description="Basic and acidic residues" evidence="1">
    <location>
        <begin position="1787"/>
        <end position="1803"/>
    </location>
</feature>
<feature type="compositionally biased region" description="Basic and acidic residues" evidence="1">
    <location>
        <begin position="315"/>
        <end position="337"/>
    </location>
</feature>
<feature type="region of interest" description="Disordered" evidence="1">
    <location>
        <begin position="298"/>
        <end position="405"/>
    </location>
</feature>
<feature type="compositionally biased region" description="Pro residues" evidence="1">
    <location>
        <begin position="1764"/>
        <end position="1774"/>
    </location>
</feature>
<accession>A0A0N0DU70</accession>
<proteinExistence type="predicted"/>
<feature type="region of interest" description="Disordered" evidence="1">
    <location>
        <begin position="1"/>
        <end position="20"/>
    </location>
</feature>
<feature type="compositionally biased region" description="Low complexity" evidence="1">
    <location>
        <begin position="426"/>
        <end position="443"/>
    </location>
</feature>
<comment type="caution">
    <text evidence="2">The sequence shown here is derived from an EMBL/GenBank/DDBJ whole genome shotgun (WGS) entry which is preliminary data.</text>
</comment>
<feature type="compositionally biased region" description="Low complexity" evidence="1">
    <location>
        <begin position="504"/>
        <end position="517"/>
    </location>
</feature>
<dbReference type="GeneID" id="26906411"/>
<organism evidence="2 3">
    <name type="scientific">Leptomonas pyrrhocoris</name>
    <name type="common">Firebug parasite</name>
    <dbReference type="NCBI Taxonomy" id="157538"/>
    <lineage>
        <taxon>Eukaryota</taxon>
        <taxon>Discoba</taxon>
        <taxon>Euglenozoa</taxon>
        <taxon>Kinetoplastea</taxon>
        <taxon>Metakinetoplastina</taxon>
        <taxon>Trypanosomatida</taxon>
        <taxon>Trypanosomatidae</taxon>
        <taxon>Leishmaniinae</taxon>
        <taxon>Leptomonas</taxon>
    </lineage>
</organism>
<dbReference type="RefSeq" id="XP_015656950.1">
    <property type="nucleotide sequence ID" value="XM_015804376.1"/>
</dbReference>